<keyword evidence="2" id="KW-1185">Reference proteome</keyword>
<dbReference type="Proteomes" id="UP000244722">
    <property type="component" value="Unassembled WGS sequence"/>
</dbReference>
<protein>
    <submittedName>
        <fullName evidence="1">Uncharacterized protein</fullName>
    </submittedName>
</protein>
<accession>A0A2T7A236</accession>
<dbReference type="EMBL" id="NESQ01000039">
    <property type="protein sequence ID" value="PUU81797.1"/>
    <property type="molecule type" value="Genomic_DNA"/>
</dbReference>
<organism evidence="1 2">
    <name type="scientific">Tuber borchii</name>
    <name type="common">White truffle</name>
    <dbReference type="NCBI Taxonomy" id="42251"/>
    <lineage>
        <taxon>Eukaryota</taxon>
        <taxon>Fungi</taxon>
        <taxon>Dikarya</taxon>
        <taxon>Ascomycota</taxon>
        <taxon>Pezizomycotina</taxon>
        <taxon>Pezizomycetes</taxon>
        <taxon>Pezizales</taxon>
        <taxon>Tuberaceae</taxon>
        <taxon>Tuber</taxon>
    </lineage>
</organism>
<name>A0A2T7A236_TUBBO</name>
<evidence type="ECO:0000313" key="2">
    <source>
        <dbReference type="Proteomes" id="UP000244722"/>
    </source>
</evidence>
<dbReference type="OrthoDB" id="5308969at2759"/>
<gene>
    <name evidence="1" type="ORF">B9Z19DRAFT_1062368</name>
</gene>
<reference evidence="1 2" key="1">
    <citation type="submission" date="2017-04" db="EMBL/GenBank/DDBJ databases">
        <title>Draft genome sequence of Tuber borchii Vittad., a whitish edible truffle.</title>
        <authorList>
            <consortium name="DOE Joint Genome Institute"/>
            <person name="Murat C."/>
            <person name="Kuo A."/>
            <person name="Barry K.W."/>
            <person name="Clum A."/>
            <person name="Dockter R.B."/>
            <person name="Fauchery L."/>
            <person name="Iotti M."/>
            <person name="Kohler A."/>
            <person name="Labutti K."/>
            <person name="Lindquist E.A."/>
            <person name="Lipzen A."/>
            <person name="Ohm R.A."/>
            <person name="Wang M."/>
            <person name="Grigoriev I.V."/>
            <person name="Zambonelli A."/>
            <person name="Martin F.M."/>
        </authorList>
    </citation>
    <scope>NUCLEOTIDE SEQUENCE [LARGE SCALE GENOMIC DNA]</scope>
    <source>
        <strain evidence="1 2">Tbo3840</strain>
    </source>
</reference>
<dbReference type="AlphaFoldDB" id="A0A2T7A236"/>
<evidence type="ECO:0000313" key="1">
    <source>
        <dbReference type="EMBL" id="PUU81797.1"/>
    </source>
</evidence>
<sequence>MEDIQYQELHDMIALMKVTIEMQHHHTARMPTIPLPNIIGGIVRDEDANERTFPVLDALANICISKPKGQVVAVALQLDKQVKRICLTIAENKTVEDEQVRYLASIWRMLKILASRYTNWREEPSDPYRWKDFLDVSPQMPERVERDLRISIFCQIYRYLRDKNQLRIKKHWPPLCSFMEAFSKTNSSQLEEYELDLTTAFQALKFAIEDYHPTPVNQQDSKY</sequence>
<proteinExistence type="predicted"/>
<comment type="caution">
    <text evidence="1">The sequence shown here is derived from an EMBL/GenBank/DDBJ whole genome shotgun (WGS) entry which is preliminary data.</text>
</comment>
<dbReference type="STRING" id="42251.A0A2T7A236"/>